<dbReference type="Pfam" id="PF02604">
    <property type="entry name" value="PhdYeFM_antitox"/>
    <property type="match status" value="1"/>
</dbReference>
<evidence type="ECO:0000313" key="3">
    <source>
        <dbReference type="EMBL" id="MCI0128975.1"/>
    </source>
</evidence>
<organism evidence="3 4">
    <name type="scientific">Paradevosia shaoguanensis</name>
    <dbReference type="NCBI Taxonomy" id="1335043"/>
    <lineage>
        <taxon>Bacteria</taxon>
        <taxon>Pseudomonadati</taxon>
        <taxon>Pseudomonadota</taxon>
        <taxon>Alphaproteobacteria</taxon>
        <taxon>Hyphomicrobiales</taxon>
        <taxon>Devosiaceae</taxon>
        <taxon>Paradevosia</taxon>
    </lineage>
</organism>
<dbReference type="EMBL" id="JALAZD010000003">
    <property type="protein sequence ID" value="MCI0128975.1"/>
    <property type="molecule type" value="Genomic_DNA"/>
</dbReference>
<dbReference type="PANTHER" id="PTHR33713">
    <property type="entry name" value="ANTITOXIN YAFN-RELATED"/>
    <property type="match status" value="1"/>
</dbReference>
<name>A0AA41QQS0_9HYPH</name>
<evidence type="ECO:0000313" key="4">
    <source>
        <dbReference type="Proteomes" id="UP001156140"/>
    </source>
</evidence>
<keyword evidence="4" id="KW-1185">Reference proteome</keyword>
<proteinExistence type="inferred from homology"/>
<comment type="caution">
    <text evidence="3">The sequence shown here is derived from an EMBL/GenBank/DDBJ whole genome shotgun (WGS) entry which is preliminary data.</text>
</comment>
<comment type="function">
    <text evidence="2">Antitoxin component of a type II toxin-antitoxin (TA) system.</text>
</comment>
<gene>
    <name evidence="3" type="ORF">ML536_19245</name>
</gene>
<dbReference type="SUPFAM" id="SSF143120">
    <property type="entry name" value="YefM-like"/>
    <property type="match status" value="1"/>
</dbReference>
<dbReference type="Proteomes" id="UP001156140">
    <property type="component" value="Unassembled WGS sequence"/>
</dbReference>
<dbReference type="RefSeq" id="WP_281736972.1">
    <property type="nucleotide sequence ID" value="NZ_JAKETQ010000003.1"/>
</dbReference>
<evidence type="ECO:0000256" key="1">
    <source>
        <dbReference type="ARBA" id="ARBA00009981"/>
    </source>
</evidence>
<protein>
    <recommendedName>
        <fullName evidence="2">Antitoxin</fullName>
    </recommendedName>
</protein>
<reference evidence="3" key="1">
    <citation type="submission" date="2022-03" db="EMBL/GenBank/DDBJ databases">
        <title>The complete genome sequence of a Methyloterrigena soli.</title>
        <authorList>
            <person name="Zi Z."/>
        </authorList>
    </citation>
    <scope>NUCLEOTIDE SEQUENCE</scope>
    <source>
        <strain evidence="3">M48</strain>
    </source>
</reference>
<dbReference type="NCBIfam" id="TIGR01552">
    <property type="entry name" value="phd_fam"/>
    <property type="match status" value="1"/>
</dbReference>
<comment type="similarity">
    <text evidence="1 2">Belongs to the phD/YefM antitoxin family.</text>
</comment>
<dbReference type="AlphaFoldDB" id="A0AA41QQS0"/>
<evidence type="ECO:0000256" key="2">
    <source>
        <dbReference type="RuleBase" id="RU362080"/>
    </source>
</evidence>
<dbReference type="Gene3D" id="6.10.250.330">
    <property type="match status" value="1"/>
</dbReference>
<dbReference type="InterPro" id="IPR006442">
    <property type="entry name" value="Antitoxin_Phd/YefM"/>
</dbReference>
<dbReference type="Gene3D" id="3.40.1620.10">
    <property type="entry name" value="YefM-like domain"/>
    <property type="match status" value="1"/>
</dbReference>
<accession>A0AA41QQS0</accession>
<dbReference type="InterPro" id="IPR051405">
    <property type="entry name" value="phD/YefM_antitoxin"/>
</dbReference>
<sequence>MRTKSISDFRKNIAEDINDVVEDHVPLLITRGGGKPAAVVMSLEDFASWQETNYLLSSPKNAKRLLRSIKQLEEGKATERKLIE</sequence>
<dbReference type="InterPro" id="IPR036165">
    <property type="entry name" value="YefM-like_sf"/>
</dbReference>
<dbReference type="PANTHER" id="PTHR33713:SF6">
    <property type="entry name" value="ANTITOXIN YEFM"/>
    <property type="match status" value="1"/>
</dbReference>